<protein>
    <recommendedName>
        <fullName evidence="4">Gti1/Pac2 family-domain-containing protein</fullName>
    </recommendedName>
</protein>
<gene>
    <name evidence="2" type="ORF">A7U60_g5532</name>
</gene>
<accession>A0A9Q5N3H0</accession>
<organism evidence="2 3">
    <name type="scientific">Sanghuangporus baumii</name>
    <name type="common">Phellinus baumii</name>
    <dbReference type="NCBI Taxonomy" id="108892"/>
    <lineage>
        <taxon>Eukaryota</taxon>
        <taxon>Fungi</taxon>
        <taxon>Dikarya</taxon>
        <taxon>Basidiomycota</taxon>
        <taxon>Agaricomycotina</taxon>
        <taxon>Agaricomycetes</taxon>
        <taxon>Hymenochaetales</taxon>
        <taxon>Hymenochaetaceae</taxon>
        <taxon>Sanghuangporus</taxon>
    </lineage>
</organism>
<feature type="compositionally biased region" description="Low complexity" evidence="1">
    <location>
        <begin position="303"/>
        <end position="312"/>
    </location>
</feature>
<evidence type="ECO:0000313" key="2">
    <source>
        <dbReference type="EMBL" id="OCB87392.1"/>
    </source>
</evidence>
<dbReference type="PANTHER" id="PTHR28027">
    <property type="entry name" value="TRANSCRIPTIONAL REGULATOR MIT1"/>
    <property type="match status" value="1"/>
</dbReference>
<name>A0A9Q5N3H0_SANBA</name>
<reference evidence="2" key="1">
    <citation type="submission" date="2016-06" db="EMBL/GenBank/DDBJ databases">
        <title>Draft Genome sequence of the fungus Inonotus baumii.</title>
        <authorList>
            <person name="Zhu H."/>
            <person name="Lin W."/>
        </authorList>
    </citation>
    <scope>NUCLEOTIDE SEQUENCE</scope>
    <source>
        <strain evidence="2">821</strain>
    </source>
</reference>
<proteinExistence type="predicted"/>
<feature type="compositionally biased region" description="Low complexity" evidence="1">
    <location>
        <begin position="423"/>
        <end position="433"/>
    </location>
</feature>
<sequence>MAMLASLILRIQGLLRSLIYLPTSAAETNLHFLLFCLSPAALLASAWSPARSLKRPLCVYLTVAVLNPGPLLIFSLTTSPAKSSQMRPTQRPTATGVRVRSTRDANVLFHAVTCAILPMVTRRLDAADRAALRPGCVYVWEERSPASDATGAGMERFTEGRHWHPSRVRDDFLLYVEKDWDTNETHASERNRMLRHNRESYSSNSYTVQPVKRQPLVKQTYSAWVNTGTSLKKWHMNAYYTEDSLEHLRTVDDVPILANLHVPHECYQRARSSTVGSNKKAERGPRETLPTDVSMSFAPRRNSISAASQSSQSDRDQSLSQGFSPFGVQPRYSPFPPSPVSAIASSSQLYVRAHTPILSEGAPISDGRCQPRPVLVAASQRPGSEDRHRNKTHFALPSPAPSAASSHLPSLPSPTADDDNAGPSPLLLTPATPVLPSGSCDPVSLVPLEHLRAGQLAHRREPADDEILRSFRLL</sequence>
<keyword evidence="3" id="KW-1185">Reference proteome</keyword>
<comment type="caution">
    <text evidence="2">The sequence shown here is derived from an EMBL/GenBank/DDBJ whole genome shotgun (WGS) entry which is preliminary data.</text>
</comment>
<dbReference type="Proteomes" id="UP000757232">
    <property type="component" value="Unassembled WGS sequence"/>
</dbReference>
<feature type="region of interest" description="Disordered" evidence="1">
    <location>
        <begin position="269"/>
        <end position="331"/>
    </location>
</feature>
<dbReference type="AlphaFoldDB" id="A0A9Q5N3H0"/>
<feature type="region of interest" description="Disordered" evidence="1">
    <location>
        <begin position="378"/>
        <end position="433"/>
    </location>
</feature>
<evidence type="ECO:0000256" key="1">
    <source>
        <dbReference type="SAM" id="MobiDB-lite"/>
    </source>
</evidence>
<feature type="compositionally biased region" description="Low complexity" evidence="1">
    <location>
        <begin position="395"/>
        <end position="414"/>
    </location>
</feature>
<dbReference type="PANTHER" id="PTHR28027:SF2">
    <property type="entry name" value="TRANSCRIPTIONAL REGULATOR MIT1"/>
    <property type="match status" value="1"/>
</dbReference>
<dbReference type="InterPro" id="IPR018608">
    <property type="entry name" value="Gti1/Pac2"/>
</dbReference>
<evidence type="ECO:0008006" key="4">
    <source>
        <dbReference type="Google" id="ProtNLM"/>
    </source>
</evidence>
<dbReference type="EMBL" id="LNZH02000192">
    <property type="protein sequence ID" value="OCB87392.1"/>
    <property type="molecule type" value="Genomic_DNA"/>
</dbReference>
<evidence type="ECO:0000313" key="3">
    <source>
        <dbReference type="Proteomes" id="UP000757232"/>
    </source>
</evidence>
<dbReference type="GO" id="GO:0003677">
    <property type="term" value="F:DNA binding"/>
    <property type="evidence" value="ECO:0007669"/>
    <property type="project" value="TreeGrafter"/>
</dbReference>
<dbReference type="Pfam" id="PF09729">
    <property type="entry name" value="Gti1_Pac2"/>
    <property type="match status" value="1"/>
</dbReference>
<dbReference type="OrthoDB" id="5572844at2759"/>